<organism evidence="1 2">
    <name type="scientific">Rhamnella rubrinervis</name>
    <dbReference type="NCBI Taxonomy" id="2594499"/>
    <lineage>
        <taxon>Eukaryota</taxon>
        <taxon>Viridiplantae</taxon>
        <taxon>Streptophyta</taxon>
        <taxon>Embryophyta</taxon>
        <taxon>Tracheophyta</taxon>
        <taxon>Spermatophyta</taxon>
        <taxon>Magnoliopsida</taxon>
        <taxon>eudicotyledons</taxon>
        <taxon>Gunneridae</taxon>
        <taxon>Pentapetalae</taxon>
        <taxon>rosids</taxon>
        <taxon>fabids</taxon>
        <taxon>Rosales</taxon>
        <taxon>Rhamnaceae</taxon>
        <taxon>rhamnoid group</taxon>
        <taxon>Rhamneae</taxon>
        <taxon>Rhamnella</taxon>
    </lineage>
</organism>
<dbReference type="AlphaFoldDB" id="A0A8K0MDW3"/>
<accession>A0A8K0MDW3</accession>
<dbReference type="Proteomes" id="UP000796880">
    <property type="component" value="Unassembled WGS sequence"/>
</dbReference>
<proteinExistence type="predicted"/>
<keyword evidence="2" id="KW-1185">Reference proteome</keyword>
<protein>
    <submittedName>
        <fullName evidence="1">Uncharacterized protein</fullName>
    </submittedName>
</protein>
<evidence type="ECO:0000313" key="1">
    <source>
        <dbReference type="EMBL" id="KAF3442911.1"/>
    </source>
</evidence>
<dbReference type="EMBL" id="VOIH02000007">
    <property type="protein sequence ID" value="KAF3442911.1"/>
    <property type="molecule type" value="Genomic_DNA"/>
</dbReference>
<comment type="caution">
    <text evidence="1">The sequence shown here is derived from an EMBL/GenBank/DDBJ whole genome shotgun (WGS) entry which is preliminary data.</text>
</comment>
<gene>
    <name evidence="1" type="ORF">FNV43_RR16829</name>
</gene>
<name>A0A8K0MDW3_9ROSA</name>
<evidence type="ECO:0000313" key="2">
    <source>
        <dbReference type="Proteomes" id="UP000796880"/>
    </source>
</evidence>
<sequence length="301" mass="35324">MKLVSYSPTMIESTIGFDVVRDLTSQVLCLLISLEERLDPGCGGNWLPEYAFEIEDFYDLDIPIFDALCGMCDVATWIKSMDKYFEYAYLDLAKQAKHVEYDCLYFNVMQNQPPKNCLKGYNAELTRDEAVVSLKVDSEKIEEPMAQTNQGIKVYSKDHQFLKFKLDKLDMVEHVSNVEHKIEVFEHEETVEHLAFTGKDLFCLFHIHVVDDFDVDKHNSMLFVKMCNYEVPMDVRSRTFYACGNEFCHGMKKLIFRSMILSIWKTILLRQYQRKGVKRIYSLGVYQNHRKRGSYLIWNLN</sequence>
<reference evidence="1" key="1">
    <citation type="submission" date="2020-03" db="EMBL/GenBank/DDBJ databases">
        <title>A high-quality chromosome-level genome assembly of a woody plant with both climbing and erect habits, Rhamnella rubrinervis.</title>
        <authorList>
            <person name="Lu Z."/>
            <person name="Yang Y."/>
            <person name="Zhu X."/>
            <person name="Sun Y."/>
        </authorList>
    </citation>
    <scope>NUCLEOTIDE SEQUENCE</scope>
    <source>
        <strain evidence="1">BYM</strain>
        <tissue evidence="1">Leaf</tissue>
    </source>
</reference>